<keyword evidence="1" id="KW-0677">Repeat</keyword>
<dbReference type="InterPro" id="IPR011009">
    <property type="entry name" value="Kinase-like_dom_sf"/>
</dbReference>
<evidence type="ECO:0000256" key="2">
    <source>
        <dbReference type="ARBA" id="ARBA00023043"/>
    </source>
</evidence>
<dbReference type="PANTHER" id="PTHR24123">
    <property type="entry name" value="ANKYRIN REPEAT-CONTAINING"/>
    <property type="match status" value="1"/>
</dbReference>
<name>A0A0J9WM06_FUSO4</name>
<proteinExistence type="predicted"/>
<dbReference type="Proteomes" id="UP000009097">
    <property type="component" value="Unassembled WGS sequence"/>
</dbReference>
<dbReference type="InterPro" id="IPR051165">
    <property type="entry name" value="Multifunctional_ANK_Repeat"/>
</dbReference>
<feature type="domain" description="Protein kinase" evidence="4">
    <location>
        <begin position="120"/>
        <end position="434"/>
    </location>
</feature>
<dbReference type="InterPro" id="IPR002110">
    <property type="entry name" value="Ankyrin_rpt"/>
</dbReference>
<dbReference type="RefSeq" id="XP_018242742.1">
    <property type="nucleotide sequence ID" value="XM_018385400.1"/>
</dbReference>
<evidence type="ECO:0000256" key="1">
    <source>
        <dbReference type="ARBA" id="ARBA00022737"/>
    </source>
</evidence>
<dbReference type="SUPFAM" id="SSF48403">
    <property type="entry name" value="Ankyrin repeat"/>
    <property type="match status" value="1"/>
</dbReference>
<dbReference type="EMBL" id="DS231702">
    <property type="protein sequence ID" value="KNB04697.1"/>
    <property type="molecule type" value="Genomic_DNA"/>
</dbReference>
<dbReference type="KEGG" id="fox:FOXG_06739"/>
<dbReference type="PANTHER" id="PTHR24123:SF33">
    <property type="entry name" value="PROTEIN HOS4"/>
    <property type="match status" value="1"/>
</dbReference>
<accession>A0A0J9WM06</accession>
<reference evidence="5" key="1">
    <citation type="submission" date="2007-04" db="EMBL/GenBank/DDBJ databases">
        <authorList>
            <consortium name="The Broad Institute Genome Sequencing Platform"/>
            <person name="Birren B."/>
            <person name="Lander E."/>
            <person name="Galagan J."/>
            <person name="Nusbaum C."/>
            <person name="Devon K."/>
            <person name="Ma L.-J."/>
            <person name="Jaffe D."/>
            <person name="Butler J."/>
            <person name="Alvarez P."/>
            <person name="Gnerre S."/>
            <person name="Grabherr M."/>
            <person name="Kleber M."/>
            <person name="Mauceli E."/>
            <person name="Brockman W."/>
            <person name="MacCallum I.A."/>
            <person name="Young S."/>
            <person name="LaButti K."/>
            <person name="DeCaprio D."/>
            <person name="Crawford M."/>
            <person name="Koehrsen M."/>
            <person name="Engels R."/>
            <person name="Montgomery P."/>
            <person name="Pearson M."/>
            <person name="Howarth C."/>
            <person name="Larson L."/>
            <person name="White J."/>
            <person name="O'Leary S."/>
            <person name="Kodira C."/>
            <person name="Zeng Q."/>
            <person name="Yandava C."/>
            <person name="Alvarado L."/>
            <person name="Kistler C."/>
            <person name="Shim W.-B."/>
            <person name="Kang S."/>
            <person name="Woloshuk C."/>
        </authorList>
    </citation>
    <scope>NUCLEOTIDE SEQUENCE</scope>
    <source>
        <strain evidence="5">4287</strain>
    </source>
</reference>
<dbReference type="Pfam" id="PF00023">
    <property type="entry name" value="Ank"/>
    <property type="match status" value="1"/>
</dbReference>
<dbReference type="Gene3D" id="1.25.40.20">
    <property type="entry name" value="Ankyrin repeat-containing domain"/>
    <property type="match status" value="3"/>
</dbReference>
<dbReference type="GeneID" id="28948563"/>
<protein>
    <submittedName>
        <fullName evidence="5">Serine/threonine protein kinase</fullName>
    </submittedName>
</protein>
<feature type="repeat" description="ANK" evidence="3">
    <location>
        <begin position="864"/>
        <end position="898"/>
    </location>
</feature>
<dbReference type="Pfam" id="PF12796">
    <property type="entry name" value="Ank_2"/>
    <property type="match status" value="1"/>
</dbReference>
<dbReference type="GO" id="GO:0004674">
    <property type="term" value="F:protein serine/threonine kinase activity"/>
    <property type="evidence" value="ECO:0007669"/>
    <property type="project" value="UniProtKB-KW"/>
</dbReference>
<dbReference type="InterPro" id="IPR000719">
    <property type="entry name" value="Prot_kinase_dom"/>
</dbReference>
<dbReference type="PROSITE" id="PS50088">
    <property type="entry name" value="ANK_REPEAT"/>
    <property type="match status" value="3"/>
</dbReference>
<keyword evidence="5" id="KW-0808">Transferase</keyword>
<feature type="repeat" description="ANK" evidence="3">
    <location>
        <begin position="899"/>
        <end position="931"/>
    </location>
</feature>
<dbReference type="SMART" id="SM00248">
    <property type="entry name" value="ANK"/>
    <property type="match status" value="6"/>
</dbReference>
<dbReference type="GO" id="GO:0005524">
    <property type="term" value="F:ATP binding"/>
    <property type="evidence" value="ECO:0007669"/>
    <property type="project" value="InterPro"/>
</dbReference>
<reference evidence="5" key="2">
    <citation type="journal article" date="2010" name="Nature">
        <title>Comparative genomics reveals mobile pathogenicity chromosomes in Fusarium.</title>
        <authorList>
            <person name="Ma L.J."/>
            <person name="van der Does H.C."/>
            <person name="Borkovich K.A."/>
            <person name="Coleman J.J."/>
            <person name="Daboussi M.J."/>
            <person name="Di Pietro A."/>
            <person name="Dufresne M."/>
            <person name="Freitag M."/>
            <person name="Grabherr M."/>
            <person name="Henrissat B."/>
            <person name="Houterman P.M."/>
            <person name="Kang S."/>
            <person name="Shim W.B."/>
            <person name="Woloshuk C."/>
            <person name="Xie X."/>
            <person name="Xu J.R."/>
            <person name="Antoniw J."/>
            <person name="Baker S.E."/>
            <person name="Bluhm B.H."/>
            <person name="Breakspear A."/>
            <person name="Brown D.W."/>
            <person name="Butchko R.A."/>
            <person name="Chapman S."/>
            <person name="Coulson R."/>
            <person name="Coutinho P.M."/>
            <person name="Danchin E.G."/>
            <person name="Diener A."/>
            <person name="Gale L.R."/>
            <person name="Gardiner D.M."/>
            <person name="Goff S."/>
            <person name="Hammond-Kosack K.E."/>
            <person name="Hilburn K."/>
            <person name="Hua-Van A."/>
            <person name="Jonkers W."/>
            <person name="Kazan K."/>
            <person name="Kodira C.D."/>
            <person name="Koehrsen M."/>
            <person name="Kumar L."/>
            <person name="Lee Y.H."/>
            <person name="Li L."/>
            <person name="Manners J.M."/>
            <person name="Miranda-Saavedra D."/>
            <person name="Mukherjee M."/>
            <person name="Park G."/>
            <person name="Park J."/>
            <person name="Park S.Y."/>
            <person name="Proctor R.H."/>
            <person name="Regev A."/>
            <person name="Ruiz-Roldan M.C."/>
            <person name="Sain D."/>
            <person name="Sakthikumar S."/>
            <person name="Sykes S."/>
            <person name="Schwartz D.C."/>
            <person name="Turgeon B.G."/>
            <person name="Wapinski I."/>
            <person name="Yoder O."/>
            <person name="Young S."/>
            <person name="Zeng Q."/>
            <person name="Zhou S."/>
            <person name="Galagan J."/>
            <person name="Cuomo C.A."/>
            <person name="Kistler H.C."/>
            <person name="Rep M."/>
        </authorList>
    </citation>
    <scope>NUCLEOTIDE SEQUENCE [LARGE SCALE GENOMIC DNA]</scope>
    <source>
        <strain evidence="5">4287</strain>
    </source>
</reference>
<feature type="repeat" description="ANK" evidence="3">
    <location>
        <begin position="1017"/>
        <end position="1049"/>
    </location>
</feature>
<sequence length="1325" mass="148393">MESLEFPSYHDQSDGDCESFKSANSKILEDALDDTEMRYEGAIEDCHYSDSATSNVSDHPLPIRQVSSYPASYVQISDVDGDPLRRKAVVADLLCTGPILSLAQNIGAWTNPIWLGNSAALRIDQLSKGVAGTIAVSELTEQMRQCLDLQDRSCKAVVFKRIRDREESIPDTYDRRKRHQEFLREALILCHSPIKDHQHIVRLHAIFFEQDGENHNMSWPVMVQEYATEGTLSDFILNRPSVSFQILQPLLRDIAYALFHLHHACLIAHGDIKPDNIYILWDSEKRKLSAKLGGFQSARYGQNLEDRLQLPRGTHPWAAPECHRNGDNLVPLSDIMSADIYSYVLVVFGAAIEGPDVLFWSRNLRGRLGGDGQQDLVEQERYSAELTFLLSQNARQGVDRLEIHKLLQFGLAIDPRNRDGRSIMAIMLETDQTIEEGELFRSPIPPFDSVQACASVQRLETYPICVQNNVIHEWEIMAQERPINKQLALQIANALLNGCGNYTDAERSTKAYNWLDHTHVHACFDGNVREALWPEEAALDGEGLLDALRSCALTGDPYALIELRARLDLPSSSRGQSATESINLDEPEYEMGVIKEIAHSLPAYDSQGGDCIYRIVYTLARHGRDDDAIWLLNEVEGQIVEWKTALHFAISRNNIPAVESLLKRPGLNPYKWYDPRTTNGPTYSAFCLAVQLNLVDVMRMIVERYPLWPALTASHSVDGCSVSVCHCCDPNCVDPATVNGENYLMAALDPGLRVDRMRIHGSRYQDAMNETVKLLHEMGVRMWPKPTGSWAGRSDVIDIAAECSYPWLLTFIFSYPELFPCLKRSIQPQVTKYPLWKAVLRGNLSVVRVLLQHNATEVLKGEVNGFPFLHLAASAGHRDLAIVEEICMAGVDLSLRDSYGRTALELAILEGFFSMADRLVELGAILDSCNGDGITSFGKFLQMPGLPLDRIKYFLREAATKQLPDPLCCRQVERNVFHVVAASNRRYMAKSRLMSLWRELMIHRSVYGPWINKLDRFGFTPLMLAVLYGHQELVILLLEDGADTNAFGVTNAITLAEMMLRRVEYLQRKTENTRESRLTRKAIEDWAGIVRVLQERGSEAKYSLLGLPKVDYQKLSSNFNPSNIGLYIKALTSGLEYFGSHGTATYQESDVVSFYQRILNPPDIAALMQGSAEYFIITSLDPFTAVSKPIFENPFVETEFAGSVGLVTGECQSSDPEDTTIIEATQTWRNLDINLASLAPLFLRLAAIVLRAGTHGPAGVASRAALTLITHWIIHEQFGDGRRGLRLTQDMINDLYGKIQGKLRGLPVVGSKLAELMDESGGGSV</sequence>
<keyword evidence="5" id="KW-0418">Kinase</keyword>
<dbReference type="Pfam" id="PF00069">
    <property type="entry name" value="Pkinase"/>
    <property type="match status" value="1"/>
</dbReference>
<evidence type="ECO:0000313" key="5">
    <source>
        <dbReference type="EMBL" id="KNB04697.1"/>
    </source>
</evidence>
<evidence type="ECO:0000313" key="6">
    <source>
        <dbReference type="Proteomes" id="UP000009097"/>
    </source>
</evidence>
<gene>
    <name evidence="5" type="ORF">FOXG_06739</name>
</gene>
<dbReference type="InterPro" id="IPR008271">
    <property type="entry name" value="Ser/Thr_kinase_AS"/>
</dbReference>
<dbReference type="InterPro" id="IPR036770">
    <property type="entry name" value="Ankyrin_rpt-contain_sf"/>
</dbReference>
<keyword evidence="5" id="KW-0723">Serine/threonine-protein kinase</keyword>
<dbReference type="SUPFAM" id="SSF56112">
    <property type="entry name" value="Protein kinase-like (PK-like)"/>
    <property type="match status" value="1"/>
</dbReference>
<dbReference type="VEuPathDB" id="FungiDB:FOXG_06739"/>
<dbReference type="PROSITE" id="PS50011">
    <property type="entry name" value="PROTEIN_KINASE_DOM"/>
    <property type="match status" value="1"/>
</dbReference>
<keyword evidence="2 3" id="KW-0040">ANK repeat</keyword>
<dbReference type="Gene3D" id="1.10.510.10">
    <property type="entry name" value="Transferase(Phosphotransferase) domain 1"/>
    <property type="match status" value="1"/>
</dbReference>
<organism evidence="5 6">
    <name type="scientific">Fusarium oxysporum f. sp. lycopersici (strain 4287 / CBS 123668 / FGSC 9935 / NRRL 34936)</name>
    <name type="common">Fusarium vascular wilt of tomato</name>
    <dbReference type="NCBI Taxonomy" id="426428"/>
    <lineage>
        <taxon>Eukaryota</taxon>
        <taxon>Fungi</taxon>
        <taxon>Dikarya</taxon>
        <taxon>Ascomycota</taxon>
        <taxon>Pezizomycotina</taxon>
        <taxon>Sordariomycetes</taxon>
        <taxon>Hypocreomycetidae</taxon>
        <taxon>Hypocreales</taxon>
        <taxon>Nectriaceae</taxon>
        <taxon>Fusarium</taxon>
        <taxon>Fusarium oxysporum species complex</taxon>
    </lineage>
</organism>
<dbReference type="PROSITE" id="PS50297">
    <property type="entry name" value="ANK_REP_REGION"/>
    <property type="match status" value="2"/>
</dbReference>
<dbReference type="SMART" id="SM00220">
    <property type="entry name" value="S_TKc"/>
    <property type="match status" value="1"/>
</dbReference>
<evidence type="ECO:0000259" key="4">
    <source>
        <dbReference type="PROSITE" id="PS50011"/>
    </source>
</evidence>
<evidence type="ECO:0000256" key="3">
    <source>
        <dbReference type="PROSITE-ProRule" id="PRU00023"/>
    </source>
</evidence>
<dbReference type="PROSITE" id="PS00108">
    <property type="entry name" value="PROTEIN_KINASE_ST"/>
    <property type="match status" value="1"/>
</dbReference>